<dbReference type="PANTHER" id="PTHR43280:SF34">
    <property type="entry name" value="ARAC-FAMILY TRANSCRIPTIONAL REGULATOR"/>
    <property type="match status" value="1"/>
</dbReference>
<keyword evidence="4" id="KW-0472">Membrane</keyword>
<dbReference type="Gene3D" id="1.10.10.60">
    <property type="entry name" value="Homeodomain-like"/>
    <property type="match status" value="2"/>
</dbReference>
<feature type="transmembrane region" description="Helical" evidence="4">
    <location>
        <begin position="25"/>
        <end position="47"/>
    </location>
</feature>
<evidence type="ECO:0000256" key="2">
    <source>
        <dbReference type="ARBA" id="ARBA00023125"/>
    </source>
</evidence>
<dbReference type="GO" id="GO:0043565">
    <property type="term" value="F:sequence-specific DNA binding"/>
    <property type="evidence" value="ECO:0007669"/>
    <property type="project" value="InterPro"/>
</dbReference>
<evidence type="ECO:0000256" key="3">
    <source>
        <dbReference type="ARBA" id="ARBA00023163"/>
    </source>
</evidence>
<sequence length="752" mass="83796">MRSKLLGYYRQFTTNRLLYITLKPYFLIACMVFFAYSAVLVTAVSFMGTSRITETQSGLLSQAAKIGGTITSDHISAAQKVFKRVNAGLEAMTEPYSFDRSYNTTELINEIKSEYGSIDGIYFFNFKDDVIYTGETPVYASSDFPDTELLSEVRGAASNILRSPHILKYENGRSIDEKHTLMSFYKYGDGGMAVFTDTDKLYEILNDGSGIPVKSLTILDNKNAVLFSTDNSVFGTDLSDNQAIKEITETGGSEGYIKHWGTIYCYSRASHDTLYISASSALPIIVSYGKQIALLLLFALLLTFLYFISGIRIGMSIFEPFRRLRGNVLDTLGIVPEHTAEPGTERDLRSILRGIKRHMTKYDAMQRTELEYTYIKRGDLICELLTGSAAAGSPQLEECGIELPYTNYTVVIARLDHTAAIKKPRLGTLLTHLSECGTSIFGKDGTLVYPTVFSGGCDTVFLLNHTGQSFSKRLIGLFSKTAKERCGVSVTTAFASGNDQIPELYRCAEYAARCRFTHGHGSLINYDDLLEDIHSDCEYPSRLEKAIVREMGLRNMTGAGKAIEEFFDTLRRMPYSYASAYANMLLSSVVSITGAGSVNGSLKNKLVENELSSPETLDEFKAAVTDICSRSIKTSAVSSKGKYEKLADDIREYIDERYTDPGLSVDMIASHVGRSANYSRTIFKRCKGISISDYIASKRFDEVCRLLRETDLSAAQICLRTGMSANSYFYTAFKKHTGYTLEQYRKHYSNKK</sequence>
<evidence type="ECO:0000256" key="1">
    <source>
        <dbReference type="ARBA" id="ARBA00023015"/>
    </source>
</evidence>
<protein>
    <submittedName>
        <fullName evidence="6">AraC family transcriptional regulator</fullName>
    </submittedName>
</protein>
<name>A0A9D1MDG6_9FIRM</name>
<proteinExistence type="predicted"/>
<dbReference type="PANTHER" id="PTHR43280">
    <property type="entry name" value="ARAC-FAMILY TRANSCRIPTIONAL REGULATOR"/>
    <property type="match status" value="1"/>
</dbReference>
<dbReference type="Proteomes" id="UP000824109">
    <property type="component" value="Unassembled WGS sequence"/>
</dbReference>
<dbReference type="InterPro" id="IPR009057">
    <property type="entry name" value="Homeodomain-like_sf"/>
</dbReference>
<dbReference type="EMBL" id="DVNB01000114">
    <property type="protein sequence ID" value="HIU58360.1"/>
    <property type="molecule type" value="Genomic_DNA"/>
</dbReference>
<dbReference type="AlphaFoldDB" id="A0A9D1MDG6"/>
<dbReference type="InterPro" id="IPR018060">
    <property type="entry name" value="HTH_AraC"/>
</dbReference>
<evidence type="ECO:0000313" key="6">
    <source>
        <dbReference type="EMBL" id="HIU58360.1"/>
    </source>
</evidence>
<evidence type="ECO:0000256" key="4">
    <source>
        <dbReference type="SAM" id="Phobius"/>
    </source>
</evidence>
<dbReference type="Pfam" id="PF12833">
    <property type="entry name" value="HTH_18"/>
    <property type="match status" value="1"/>
</dbReference>
<accession>A0A9D1MDG6</accession>
<keyword evidence="2" id="KW-0238">DNA-binding</keyword>
<keyword evidence="4" id="KW-0812">Transmembrane</keyword>
<dbReference type="PROSITE" id="PS01124">
    <property type="entry name" value="HTH_ARAC_FAMILY_2"/>
    <property type="match status" value="1"/>
</dbReference>
<reference evidence="6" key="1">
    <citation type="submission" date="2020-10" db="EMBL/GenBank/DDBJ databases">
        <authorList>
            <person name="Gilroy R."/>
        </authorList>
    </citation>
    <scope>NUCLEOTIDE SEQUENCE</scope>
    <source>
        <strain evidence="6">USAMLcec3-3695</strain>
    </source>
</reference>
<keyword evidence="1" id="KW-0805">Transcription regulation</keyword>
<reference evidence="6" key="2">
    <citation type="journal article" date="2021" name="PeerJ">
        <title>Extensive microbial diversity within the chicken gut microbiome revealed by metagenomics and culture.</title>
        <authorList>
            <person name="Gilroy R."/>
            <person name="Ravi A."/>
            <person name="Getino M."/>
            <person name="Pursley I."/>
            <person name="Horton D.L."/>
            <person name="Alikhan N.F."/>
            <person name="Baker D."/>
            <person name="Gharbi K."/>
            <person name="Hall N."/>
            <person name="Watson M."/>
            <person name="Adriaenssens E.M."/>
            <person name="Foster-Nyarko E."/>
            <person name="Jarju S."/>
            <person name="Secka A."/>
            <person name="Antonio M."/>
            <person name="Oren A."/>
            <person name="Chaudhuri R.R."/>
            <person name="La Ragione R."/>
            <person name="Hildebrand F."/>
            <person name="Pallen M.J."/>
        </authorList>
    </citation>
    <scope>NUCLEOTIDE SEQUENCE</scope>
    <source>
        <strain evidence="6">USAMLcec3-3695</strain>
    </source>
</reference>
<feature type="domain" description="HTH araC/xylS-type" evidence="5">
    <location>
        <begin position="648"/>
        <end position="747"/>
    </location>
</feature>
<gene>
    <name evidence="6" type="ORF">IAA61_11200</name>
</gene>
<feature type="transmembrane region" description="Helical" evidence="4">
    <location>
        <begin position="292"/>
        <end position="315"/>
    </location>
</feature>
<dbReference type="GO" id="GO:0003700">
    <property type="term" value="F:DNA-binding transcription factor activity"/>
    <property type="evidence" value="ECO:0007669"/>
    <property type="project" value="InterPro"/>
</dbReference>
<keyword evidence="3" id="KW-0804">Transcription</keyword>
<comment type="caution">
    <text evidence="6">The sequence shown here is derived from an EMBL/GenBank/DDBJ whole genome shotgun (WGS) entry which is preliminary data.</text>
</comment>
<evidence type="ECO:0000259" key="5">
    <source>
        <dbReference type="PROSITE" id="PS01124"/>
    </source>
</evidence>
<dbReference type="SUPFAM" id="SSF46689">
    <property type="entry name" value="Homeodomain-like"/>
    <property type="match status" value="1"/>
</dbReference>
<keyword evidence="4" id="KW-1133">Transmembrane helix</keyword>
<organism evidence="6 7">
    <name type="scientific">Candidatus Ornithomonoglobus merdipullorum</name>
    <dbReference type="NCBI Taxonomy" id="2840895"/>
    <lineage>
        <taxon>Bacteria</taxon>
        <taxon>Bacillati</taxon>
        <taxon>Bacillota</taxon>
        <taxon>Clostridia</taxon>
        <taxon>Candidatus Ornithomonoglobus</taxon>
    </lineage>
</organism>
<evidence type="ECO:0000313" key="7">
    <source>
        <dbReference type="Proteomes" id="UP000824109"/>
    </source>
</evidence>
<dbReference type="SMART" id="SM00342">
    <property type="entry name" value="HTH_ARAC"/>
    <property type="match status" value="1"/>
</dbReference>